<feature type="region of interest" description="Disordered" evidence="1">
    <location>
        <begin position="78"/>
        <end position="103"/>
    </location>
</feature>
<dbReference type="OrthoDB" id="2984728at2759"/>
<reference evidence="3" key="1">
    <citation type="journal article" date="2017" name="Genome Biol.">
        <title>Comparative genomics reveals high biological diversity and specific adaptations in the industrially and medically important fungal genus Aspergillus.</title>
        <authorList>
            <person name="de Vries R.P."/>
            <person name="Riley R."/>
            <person name="Wiebenga A."/>
            <person name="Aguilar-Osorio G."/>
            <person name="Amillis S."/>
            <person name="Uchima C.A."/>
            <person name="Anderluh G."/>
            <person name="Asadollahi M."/>
            <person name="Askin M."/>
            <person name="Barry K."/>
            <person name="Battaglia E."/>
            <person name="Bayram O."/>
            <person name="Benocci T."/>
            <person name="Braus-Stromeyer S.A."/>
            <person name="Caldana C."/>
            <person name="Canovas D."/>
            <person name="Cerqueira G.C."/>
            <person name="Chen F."/>
            <person name="Chen W."/>
            <person name="Choi C."/>
            <person name="Clum A."/>
            <person name="Dos Santos R.A."/>
            <person name="Damasio A.R."/>
            <person name="Diallinas G."/>
            <person name="Emri T."/>
            <person name="Fekete E."/>
            <person name="Flipphi M."/>
            <person name="Freyberg S."/>
            <person name="Gallo A."/>
            <person name="Gournas C."/>
            <person name="Habgood R."/>
            <person name="Hainaut M."/>
            <person name="Harispe M.L."/>
            <person name="Henrissat B."/>
            <person name="Hilden K.S."/>
            <person name="Hope R."/>
            <person name="Hossain A."/>
            <person name="Karabika E."/>
            <person name="Karaffa L."/>
            <person name="Karanyi Z."/>
            <person name="Krasevec N."/>
            <person name="Kuo A."/>
            <person name="Kusch H."/>
            <person name="LaButti K."/>
            <person name="Lagendijk E.L."/>
            <person name="Lapidus A."/>
            <person name="Levasseur A."/>
            <person name="Lindquist E."/>
            <person name="Lipzen A."/>
            <person name="Logrieco A.F."/>
            <person name="MacCabe A."/>
            <person name="Maekelae M.R."/>
            <person name="Malavazi I."/>
            <person name="Melin P."/>
            <person name="Meyer V."/>
            <person name="Mielnichuk N."/>
            <person name="Miskei M."/>
            <person name="Molnar A.P."/>
            <person name="Mule G."/>
            <person name="Ngan C.Y."/>
            <person name="Orejas M."/>
            <person name="Orosz E."/>
            <person name="Ouedraogo J.P."/>
            <person name="Overkamp K.M."/>
            <person name="Park H.-S."/>
            <person name="Perrone G."/>
            <person name="Piumi F."/>
            <person name="Punt P.J."/>
            <person name="Ram A.F."/>
            <person name="Ramon A."/>
            <person name="Rauscher S."/>
            <person name="Record E."/>
            <person name="Riano-Pachon D.M."/>
            <person name="Robert V."/>
            <person name="Roehrig J."/>
            <person name="Ruller R."/>
            <person name="Salamov A."/>
            <person name="Salih N.S."/>
            <person name="Samson R.A."/>
            <person name="Sandor E."/>
            <person name="Sanguinetti M."/>
            <person name="Schuetze T."/>
            <person name="Sepcic K."/>
            <person name="Shelest E."/>
            <person name="Sherlock G."/>
            <person name="Sophianopoulou V."/>
            <person name="Squina F.M."/>
            <person name="Sun H."/>
            <person name="Susca A."/>
            <person name="Todd R.B."/>
            <person name="Tsang A."/>
            <person name="Unkles S.E."/>
            <person name="van de Wiele N."/>
            <person name="van Rossen-Uffink D."/>
            <person name="Oliveira J.V."/>
            <person name="Vesth T.C."/>
            <person name="Visser J."/>
            <person name="Yu J.-H."/>
            <person name="Zhou M."/>
            <person name="Andersen M.R."/>
            <person name="Archer D.B."/>
            <person name="Baker S.E."/>
            <person name="Benoit I."/>
            <person name="Brakhage A.A."/>
            <person name="Braus G.H."/>
            <person name="Fischer R."/>
            <person name="Frisvad J.C."/>
            <person name="Goldman G.H."/>
            <person name="Houbraken J."/>
            <person name="Oakley B."/>
            <person name="Pocsi I."/>
            <person name="Scazzocchio C."/>
            <person name="Seiboth B."/>
            <person name="vanKuyk P.A."/>
            <person name="Wortman J."/>
            <person name="Dyer P.S."/>
            <person name="Grigoriev I.V."/>
        </authorList>
    </citation>
    <scope>NUCLEOTIDE SEQUENCE [LARGE SCALE GENOMIC DNA]</scope>
    <source>
        <strain evidence="3">CBS 593.65</strain>
    </source>
</reference>
<feature type="compositionally biased region" description="Basic and acidic residues" evidence="1">
    <location>
        <begin position="94"/>
        <end position="103"/>
    </location>
</feature>
<dbReference type="VEuPathDB" id="FungiDB:ASPSYDRAFT_382616"/>
<keyword evidence="3" id="KW-1185">Reference proteome</keyword>
<dbReference type="RefSeq" id="XP_040709195.1">
    <property type="nucleotide sequence ID" value="XM_040845680.1"/>
</dbReference>
<evidence type="ECO:0000256" key="1">
    <source>
        <dbReference type="SAM" id="MobiDB-lite"/>
    </source>
</evidence>
<protein>
    <submittedName>
        <fullName evidence="2">Uncharacterized protein</fullName>
    </submittedName>
</protein>
<evidence type="ECO:0000313" key="2">
    <source>
        <dbReference type="EMBL" id="OJJ65389.1"/>
    </source>
</evidence>
<proteinExistence type="predicted"/>
<accession>A0A1L9U153</accession>
<dbReference type="GeneID" id="63761753"/>
<organism evidence="2 3">
    <name type="scientific">Aspergillus sydowii CBS 593.65</name>
    <dbReference type="NCBI Taxonomy" id="1036612"/>
    <lineage>
        <taxon>Eukaryota</taxon>
        <taxon>Fungi</taxon>
        <taxon>Dikarya</taxon>
        <taxon>Ascomycota</taxon>
        <taxon>Pezizomycotina</taxon>
        <taxon>Eurotiomycetes</taxon>
        <taxon>Eurotiomycetidae</taxon>
        <taxon>Eurotiales</taxon>
        <taxon>Aspergillaceae</taxon>
        <taxon>Aspergillus</taxon>
        <taxon>Aspergillus subgen. Nidulantes</taxon>
    </lineage>
</organism>
<dbReference type="Proteomes" id="UP000184356">
    <property type="component" value="Unassembled WGS sequence"/>
</dbReference>
<evidence type="ECO:0000313" key="3">
    <source>
        <dbReference type="Proteomes" id="UP000184356"/>
    </source>
</evidence>
<sequence length="103" mass="10830">MHTANGYVKSLASGKMFSASFNINNTQYIFSGSLNPPVGDFSSNATLEYSDVEQLNGSRDVSGKIGASHLTLTTANGSTISGQLKTPISSGSRVDGRGHWDLC</sequence>
<feature type="compositionally biased region" description="Polar residues" evidence="1">
    <location>
        <begin position="78"/>
        <end position="92"/>
    </location>
</feature>
<dbReference type="AlphaFoldDB" id="A0A1L9U153"/>
<dbReference type="EMBL" id="KV878582">
    <property type="protein sequence ID" value="OJJ65389.1"/>
    <property type="molecule type" value="Genomic_DNA"/>
</dbReference>
<name>A0A1L9U153_9EURO</name>
<gene>
    <name evidence="2" type="ORF">ASPSYDRAFT_382616</name>
</gene>